<accession>A0A7W9PHC0</accession>
<dbReference type="EMBL" id="JACHIT010000002">
    <property type="protein sequence ID" value="MBB5916162.1"/>
    <property type="molecule type" value="Genomic_DNA"/>
</dbReference>
<comment type="caution">
    <text evidence="3">The sequence shown here is derived from an EMBL/GenBank/DDBJ whole genome shotgun (WGS) entry which is preliminary data.</text>
</comment>
<evidence type="ECO:0000313" key="4">
    <source>
        <dbReference type="Proteomes" id="UP000540412"/>
    </source>
</evidence>
<keyword evidence="4" id="KW-1185">Reference proteome</keyword>
<dbReference type="PROSITE" id="PS50937">
    <property type="entry name" value="HTH_MERR_2"/>
    <property type="match status" value="1"/>
</dbReference>
<evidence type="ECO:0000259" key="2">
    <source>
        <dbReference type="PROSITE" id="PS50937"/>
    </source>
</evidence>
<gene>
    <name evidence="3" type="ORF">BJY24_005074</name>
</gene>
<dbReference type="AlphaFoldDB" id="A0A7W9PHC0"/>
<dbReference type="InterPro" id="IPR009061">
    <property type="entry name" value="DNA-bd_dom_put_sf"/>
</dbReference>
<dbReference type="GO" id="GO:0003677">
    <property type="term" value="F:DNA binding"/>
    <property type="evidence" value="ECO:0007669"/>
    <property type="project" value="UniProtKB-KW"/>
</dbReference>
<evidence type="ECO:0000313" key="3">
    <source>
        <dbReference type="EMBL" id="MBB5916162.1"/>
    </source>
</evidence>
<dbReference type="PANTHER" id="PTHR30204:SF98">
    <property type="entry name" value="HTH-TYPE TRANSCRIPTIONAL REGULATOR ADHR"/>
    <property type="match status" value="1"/>
</dbReference>
<organism evidence="3 4">
    <name type="scientific">Nocardia transvalensis</name>
    <dbReference type="NCBI Taxonomy" id="37333"/>
    <lineage>
        <taxon>Bacteria</taxon>
        <taxon>Bacillati</taxon>
        <taxon>Actinomycetota</taxon>
        <taxon>Actinomycetes</taxon>
        <taxon>Mycobacteriales</taxon>
        <taxon>Nocardiaceae</taxon>
        <taxon>Nocardia</taxon>
    </lineage>
</organism>
<dbReference type="Pfam" id="PF13411">
    <property type="entry name" value="MerR_1"/>
    <property type="match status" value="1"/>
</dbReference>
<dbReference type="CDD" id="cd04780">
    <property type="entry name" value="HTH_MerR-like_sg5"/>
    <property type="match status" value="1"/>
</dbReference>
<evidence type="ECO:0000256" key="1">
    <source>
        <dbReference type="ARBA" id="ARBA00023125"/>
    </source>
</evidence>
<dbReference type="SUPFAM" id="SSF46955">
    <property type="entry name" value="Putative DNA-binding domain"/>
    <property type="match status" value="1"/>
</dbReference>
<reference evidence="3 4" key="1">
    <citation type="submission" date="2020-08" db="EMBL/GenBank/DDBJ databases">
        <title>Sequencing the genomes of 1000 actinobacteria strains.</title>
        <authorList>
            <person name="Klenk H.-P."/>
        </authorList>
    </citation>
    <scope>NUCLEOTIDE SEQUENCE [LARGE SCALE GENOMIC DNA]</scope>
    <source>
        <strain evidence="3 4">DSM 43582</strain>
    </source>
</reference>
<dbReference type="Proteomes" id="UP000540412">
    <property type="component" value="Unassembled WGS sequence"/>
</dbReference>
<dbReference type="Gene3D" id="1.10.1660.10">
    <property type="match status" value="1"/>
</dbReference>
<name>A0A7W9PHC0_9NOCA</name>
<keyword evidence="1 3" id="KW-0238">DNA-binding</keyword>
<protein>
    <submittedName>
        <fullName evidence="3">DNA-binding transcriptional MerR regulator</fullName>
    </submittedName>
</protein>
<dbReference type="RefSeq" id="WP_218003597.1">
    <property type="nucleotide sequence ID" value="NZ_JACHIT010000002.1"/>
</dbReference>
<dbReference type="PANTHER" id="PTHR30204">
    <property type="entry name" value="REDOX-CYCLING DRUG-SENSING TRANSCRIPTIONAL ACTIVATOR SOXR"/>
    <property type="match status" value="1"/>
</dbReference>
<proteinExistence type="predicted"/>
<dbReference type="SMART" id="SM00422">
    <property type="entry name" value="HTH_MERR"/>
    <property type="match status" value="1"/>
</dbReference>
<dbReference type="GO" id="GO:0003700">
    <property type="term" value="F:DNA-binding transcription factor activity"/>
    <property type="evidence" value="ECO:0007669"/>
    <property type="project" value="InterPro"/>
</dbReference>
<dbReference type="InterPro" id="IPR047057">
    <property type="entry name" value="MerR_fam"/>
</dbReference>
<sequence length="223" mass="23951">MGMSRGEPSMRMAELSRESGIPVATIKYYQREGLLPPGELTSPNQARYGAAHVRRLKLVRALTDIGGLSVAAVRDVLAAMDEPDASTHDILGLAQHGLPVSHIAIGDADRAWAIGRIEEIIAERGWRPPPGAPLIEDLVGVLCTFREVGHEWVLDALPRYAESAERVAEADIDAVGRLGSTDAVVEGAVVGTVLGDALLTVLRRIAHAEISRQRFGIGDTRRS</sequence>
<feature type="domain" description="HTH merR-type" evidence="2">
    <location>
        <begin position="9"/>
        <end position="79"/>
    </location>
</feature>
<dbReference type="InterPro" id="IPR000551">
    <property type="entry name" value="MerR-type_HTH_dom"/>
</dbReference>
<dbReference type="PRINTS" id="PR00040">
    <property type="entry name" value="HTHMERR"/>
</dbReference>